<dbReference type="InterPro" id="IPR036097">
    <property type="entry name" value="HisK_dim/P_sf"/>
</dbReference>
<dbReference type="GO" id="GO:0000155">
    <property type="term" value="F:phosphorelay sensor kinase activity"/>
    <property type="evidence" value="ECO:0007669"/>
    <property type="project" value="InterPro"/>
</dbReference>
<dbReference type="CDD" id="cd00731">
    <property type="entry name" value="CheA_reg"/>
    <property type="match status" value="1"/>
</dbReference>
<dbReference type="SMART" id="SM00073">
    <property type="entry name" value="HPT"/>
    <property type="match status" value="1"/>
</dbReference>
<dbReference type="SUPFAM" id="SSF47226">
    <property type="entry name" value="Histidine-containing phosphotransfer domain, HPT domain"/>
    <property type="match status" value="1"/>
</dbReference>
<evidence type="ECO:0000313" key="19">
    <source>
        <dbReference type="Proteomes" id="UP000807825"/>
    </source>
</evidence>
<dbReference type="GO" id="GO:0000166">
    <property type="term" value="F:nucleotide binding"/>
    <property type="evidence" value="ECO:0007669"/>
    <property type="project" value="InterPro"/>
</dbReference>
<comment type="function">
    <text evidence="11">Involved in the transmission of sensory signals from the chemoreceptors to the flagellar motors. CheA is autophosphorylated; it can transfer its phosphate group to either CheB or CheY.</text>
</comment>
<evidence type="ECO:0000256" key="9">
    <source>
        <dbReference type="ARBA" id="ARBA00022840"/>
    </source>
</evidence>
<dbReference type="PROSITE" id="PS50894">
    <property type="entry name" value="HPT"/>
    <property type="match status" value="1"/>
</dbReference>
<feature type="coiled-coil region" evidence="13">
    <location>
        <begin position="301"/>
        <end position="328"/>
    </location>
</feature>
<comment type="caution">
    <text evidence="18">The sequence shown here is derived from an EMBL/GenBank/DDBJ whole genome shotgun (WGS) entry which is preliminary data.</text>
</comment>
<evidence type="ECO:0000256" key="2">
    <source>
        <dbReference type="ARBA" id="ARBA00012438"/>
    </source>
</evidence>
<comment type="catalytic activity">
    <reaction evidence="1">
        <text>ATP + protein L-histidine = ADP + protein N-phospho-L-histidine.</text>
        <dbReference type="EC" id="2.7.13.3"/>
    </reaction>
</comment>
<keyword evidence="5 12" id="KW-0597">Phosphoprotein</keyword>
<dbReference type="PANTHER" id="PTHR43395:SF10">
    <property type="entry name" value="CHEMOTAXIS PROTEIN CHEA"/>
    <property type="match status" value="1"/>
</dbReference>
<dbReference type="Gene3D" id="1.10.150.20">
    <property type="entry name" value="5' to 3' exonuclease, C-terminal subdomain"/>
    <property type="match status" value="1"/>
</dbReference>
<sequence length="1144" mass="126241">MIDTEILQDYSSEARELLDEMENSLIRLEKEGTTPELLNNIFRAVHCIKGSAEYIGLERSSTLTHGVENLLDRMREGVLQLDSAILEFLFRAKDLILTLIAEVSEDHEEKTTISAMMSELEGFLQGTPRTALVVEATAEPSLEKISDPEPATEPHLPAELQEEEVLSTATEEAEDVSEADGVEFYEEFPEEEISPYEAGRFGSEEAQTATEEEMFGGEMDVLPEGYEDSPETVIRQEASEQVDEDLESSNADRTLDETIPLLLNISLYLDDLQDGFRPGEVISSLLQNLANLIDSMSSMGYSEAVDILESMEEEVNAIEEDRESLSPEEIDSLRAILYSLRSFYPEDLFLPLKKSLERSEEAASGAALPEMPALAPELSAFALELKKAPGISMEAVAEIERAGFSSIQQLSQADAATLLRIPSVSPEIVDSILRFAGATVNPVKQHTQAPGTKGSLLADVDDELLSEFEGMFSRDEDLGAGAIDQLYPYGQKAGDILSELGSIGEDSDREVIEIFLAYGWEILDKLRPYVITIQNRQASPADLESCAELIKSIRSSSTYMDYQSLASFLDEWYERTVWSAQKMDSLSPRDLAFMEDSLSRFQDFLGGLEMALHPQAAPPVPEPLPAPRPAAQPMPEFETTIEVMPSTLADASDSLVVPAQDEVHLQENPTGEIESVTAPVTTAEYEQSSQAETAVPQPSRDSQEGPVVKTMRVDSAKVDVLLNQVGELVVNRSYVEQLALELKNFQRALSTRGEVGKREIQAIKDLTLKVGEASISLGRVATDIQEGVMKLRMLPVGQLFNRMPRLIRDLSRRVGKTVELNVHGGDTEVDKRVIEQIYNPLVHLIRNAVDHGIEGKAARKKQGKREEGTVTLSAYSQGNQVVIDVEDDGRGIDTQAVIEKAVENRLLDAQDAKSVSPQDAYNLLFVPGFSTSKKVTRTSGRGVGMDVVKKDVEKINGHVEVESRENYGTRISIKIPLTLAIIQTLLIRSNKHVFAIPLTSVREIIQVAPHEITTIEGFEVIKFRDETIPVLRINEIFKLKQPSETTGPKFLVLTTAGLKSVGFLVEDLIGEQDVVIKPLADHVFKSRGLAGSTILGDGTIALVLDVLEVIEDVIARQRQLSQTHQGMRYAKTEQQATDYSTMDL</sequence>
<accession>A0A9D6V0W0</accession>
<dbReference type="PANTHER" id="PTHR43395">
    <property type="entry name" value="SENSOR HISTIDINE KINASE CHEA"/>
    <property type="match status" value="1"/>
</dbReference>
<feature type="region of interest" description="Disordered" evidence="14">
    <location>
        <begin position="683"/>
        <end position="707"/>
    </location>
</feature>
<dbReference type="CDD" id="cd00088">
    <property type="entry name" value="HPT"/>
    <property type="match status" value="1"/>
</dbReference>
<keyword evidence="7" id="KW-0547">Nucleotide-binding</keyword>
<keyword evidence="13" id="KW-0175">Coiled coil</keyword>
<dbReference type="InterPro" id="IPR002545">
    <property type="entry name" value="CheW-lke_dom"/>
</dbReference>
<keyword evidence="6" id="KW-0808">Transferase</keyword>
<dbReference type="InterPro" id="IPR004358">
    <property type="entry name" value="Sig_transdc_His_kin-like_C"/>
</dbReference>
<dbReference type="SUPFAM" id="SSF47794">
    <property type="entry name" value="Rad51 N-terminal domain-like"/>
    <property type="match status" value="1"/>
</dbReference>
<organism evidence="18 19">
    <name type="scientific">Desulfomonile tiedjei</name>
    <dbReference type="NCBI Taxonomy" id="2358"/>
    <lineage>
        <taxon>Bacteria</taxon>
        <taxon>Pseudomonadati</taxon>
        <taxon>Thermodesulfobacteriota</taxon>
        <taxon>Desulfomonilia</taxon>
        <taxon>Desulfomonilales</taxon>
        <taxon>Desulfomonilaceae</taxon>
        <taxon>Desulfomonile</taxon>
    </lineage>
</organism>
<dbReference type="Gene3D" id="3.30.565.10">
    <property type="entry name" value="Histidine kinase-like ATPase, C-terminal domain"/>
    <property type="match status" value="1"/>
</dbReference>
<feature type="domain" description="Histidine kinase" evidence="15">
    <location>
        <begin position="737"/>
        <end position="979"/>
    </location>
</feature>
<dbReference type="SMART" id="SM00387">
    <property type="entry name" value="HATPase_c"/>
    <property type="match status" value="1"/>
</dbReference>
<dbReference type="CDD" id="cd16916">
    <property type="entry name" value="HATPase_CheA-like"/>
    <property type="match status" value="1"/>
</dbReference>
<dbReference type="SUPFAM" id="SSF50341">
    <property type="entry name" value="CheW-like"/>
    <property type="match status" value="1"/>
</dbReference>
<evidence type="ECO:0000256" key="14">
    <source>
        <dbReference type="SAM" id="MobiDB-lite"/>
    </source>
</evidence>
<dbReference type="InterPro" id="IPR036641">
    <property type="entry name" value="HPT_dom_sf"/>
</dbReference>
<dbReference type="SMART" id="SM01231">
    <property type="entry name" value="H-kinase_dim"/>
    <property type="match status" value="1"/>
</dbReference>
<dbReference type="InterPro" id="IPR051315">
    <property type="entry name" value="Bact_Chemotaxis_CheA"/>
</dbReference>
<feature type="compositionally biased region" description="Polar residues" evidence="14">
    <location>
        <begin position="683"/>
        <end position="692"/>
    </location>
</feature>
<dbReference type="InterPro" id="IPR005467">
    <property type="entry name" value="His_kinase_dom"/>
</dbReference>
<gene>
    <name evidence="18" type="ORF">HY912_08245</name>
</gene>
<dbReference type="FunFam" id="3.30.565.10:FF:000016">
    <property type="entry name" value="Chemotaxis protein CheA, putative"/>
    <property type="match status" value="1"/>
</dbReference>
<dbReference type="InterPro" id="IPR010995">
    <property type="entry name" value="DNA_repair_Rad51/TF_NusA_a-hlx"/>
</dbReference>
<evidence type="ECO:0000259" key="15">
    <source>
        <dbReference type="PROSITE" id="PS50109"/>
    </source>
</evidence>
<dbReference type="Gene3D" id="1.20.120.160">
    <property type="entry name" value="HPT domain"/>
    <property type="match status" value="1"/>
</dbReference>
<evidence type="ECO:0000256" key="13">
    <source>
        <dbReference type="SAM" id="Coils"/>
    </source>
</evidence>
<dbReference type="EC" id="2.7.13.3" evidence="2"/>
<evidence type="ECO:0000256" key="5">
    <source>
        <dbReference type="ARBA" id="ARBA00022553"/>
    </source>
</evidence>
<dbReference type="SMART" id="SM00260">
    <property type="entry name" value="CheW"/>
    <property type="match status" value="1"/>
</dbReference>
<evidence type="ECO:0000256" key="4">
    <source>
        <dbReference type="ARBA" id="ARBA00022500"/>
    </source>
</evidence>
<feature type="modified residue" description="Phosphohistidine" evidence="12">
    <location>
        <position position="46"/>
    </location>
</feature>
<dbReference type="Pfam" id="PF01627">
    <property type="entry name" value="Hpt"/>
    <property type="match status" value="1"/>
</dbReference>
<dbReference type="InterPro" id="IPR004105">
    <property type="entry name" value="CheA-like_dim"/>
</dbReference>
<evidence type="ECO:0000256" key="8">
    <source>
        <dbReference type="ARBA" id="ARBA00022777"/>
    </source>
</evidence>
<keyword evidence="9" id="KW-0067">ATP-binding</keyword>
<evidence type="ECO:0000256" key="10">
    <source>
        <dbReference type="ARBA" id="ARBA00023012"/>
    </source>
</evidence>
<evidence type="ECO:0000256" key="6">
    <source>
        <dbReference type="ARBA" id="ARBA00022679"/>
    </source>
</evidence>
<dbReference type="InterPro" id="IPR036061">
    <property type="entry name" value="CheW-like_dom_sf"/>
</dbReference>
<evidence type="ECO:0000313" key="18">
    <source>
        <dbReference type="EMBL" id="MBI5249469.1"/>
    </source>
</evidence>
<evidence type="ECO:0000256" key="1">
    <source>
        <dbReference type="ARBA" id="ARBA00000085"/>
    </source>
</evidence>
<dbReference type="Pfam" id="PF02895">
    <property type="entry name" value="H-kinase_dim"/>
    <property type="match status" value="1"/>
</dbReference>
<dbReference type="GO" id="GO:0005737">
    <property type="term" value="C:cytoplasm"/>
    <property type="evidence" value="ECO:0007669"/>
    <property type="project" value="InterPro"/>
</dbReference>
<keyword evidence="8" id="KW-0418">Kinase</keyword>
<reference evidence="18" key="1">
    <citation type="submission" date="2020-07" db="EMBL/GenBank/DDBJ databases">
        <title>Huge and variable diversity of episymbiotic CPR bacteria and DPANN archaea in groundwater ecosystems.</title>
        <authorList>
            <person name="He C.Y."/>
            <person name="Keren R."/>
            <person name="Whittaker M."/>
            <person name="Farag I.F."/>
            <person name="Doudna J."/>
            <person name="Cate J.H.D."/>
            <person name="Banfield J.F."/>
        </authorList>
    </citation>
    <scope>NUCLEOTIDE SEQUENCE</scope>
    <source>
        <strain evidence="18">NC_groundwater_1664_Pr3_B-0.1um_52_9</strain>
    </source>
</reference>
<dbReference type="GO" id="GO:0006935">
    <property type="term" value="P:chemotaxis"/>
    <property type="evidence" value="ECO:0007669"/>
    <property type="project" value="InterPro"/>
</dbReference>
<evidence type="ECO:0000256" key="11">
    <source>
        <dbReference type="ARBA" id="ARBA00035100"/>
    </source>
</evidence>
<dbReference type="PROSITE" id="PS50109">
    <property type="entry name" value="HIS_KIN"/>
    <property type="match status" value="1"/>
</dbReference>
<evidence type="ECO:0000259" key="16">
    <source>
        <dbReference type="PROSITE" id="PS50851"/>
    </source>
</evidence>
<dbReference type="Pfam" id="PF02518">
    <property type="entry name" value="HATPase_c"/>
    <property type="match status" value="1"/>
</dbReference>
<dbReference type="InterPro" id="IPR036890">
    <property type="entry name" value="HATPase_C_sf"/>
</dbReference>
<dbReference type="InterPro" id="IPR003594">
    <property type="entry name" value="HATPase_dom"/>
</dbReference>
<dbReference type="PRINTS" id="PR00344">
    <property type="entry name" value="BCTRLSENSOR"/>
</dbReference>
<proteinExistence type="predicted"/>
<dbReference type="PROSITE" id="PS50851">
    <property type="entry name" value="CHEW"/>
    <property type="match status" value="1"/>
</dbReference>
<dbReference type="InterPro" id="IPR037006">
    <property type="entry name" value="CheA-like_homodim_sf"/>
</dbReference>
<feature type="domain" description="HPt" evidence="17">
    <location>
        <begin position="1"/>
        <end position="103"/>
    </location>
</feature>
<evidence type="ECO:0000256" key="12">
    <source>
        <dbReference type="PROSITE-ProRule" id="PRU00110"/>
    </source>
</evidence>
<feature type="region of interest" description="Disordered" evidence="14">
    <location>
        <begin position="140"/>
        <end position="159"/>
    </location>
</feature>
<dbReference type="Gene3D" id="1.10.287.560">
    <property type="entry name" value="Histidine kinase CheA-like, homodimeric domain"/>
    <property type="match status" value="1"/>
</dbReference>
<dbReference type="SUPFAM" id="SSF47384">
    <property type="entry name" value="Homodimeric domain of signal transducing histidine kinase"/>
    <property type="match status" value="1"/>
</dbReference>
<evidence type="ECO:0000256" key="7">
    <source>
        <dbReference type="ARBA" id="ARBA00022741"/>
    </source>
</evidence>
<feature type="domain" description="CheW-like" evidence="16">
    <location>
        <begin position="981"/>
        <end position="1115"/>
    </location>
</feature>
<evidence type="ECO:0000256" key="3">
    <source>
        <dbReference type="ARBA" id="ARBA00021495"/>
    </source>
</evidence>
<evidence type="ECO:0000259" key="17">
    <source>
        <dbReference type="PROSITE" id="PS50894"/>
    </source>
</evidence>
<dbReference type="Proteomes" id="UP000807825">
    <property type="component" value="Unassembled WGS sequence"/>
</dbReference>
<dbReference type="InterPro" id="IPR008207">
    <property type="entry name" value="Sig_transdc_His_kin_Hpt_dom"/>
</dbReference>
<dbReference type="Pfam" id="PF01584">
    <property type="entry name" value="CheW"/>
    <property type="match status" value="1"/>
</dbReference>
<dbReference type="SUPFAM" id="SSF55874">
    <property type="entry name" value="ATPase domain of HSP90 chaperone/DNA topoisomerase II/histidine kinase"/>
    <property type="match status" value="1"/>
</dbReference>
<name>A0A9D6V0W0_9BACT</name>
<dbReference type="Gene3D" id="2.30.30.40">
    <property type="entry name" value="SH3 Domains"/>
    <property type="match status" value="1"/>
</dbReference>
<keyword evidence="10" id="KW-0902">Two-component regulatory system</keyword>
<dbReference type="EMBL" id="JACRDE010000224">
    <property type="protein sequence ID" value="MBI5249469.1"/>
    <property type="molecule type" value="Genomic_DNA"/>
</dbReference>
<keyword evidence="4" id="KW-0145">Chemotaxis</keyword>
<protein>
    <recommendedName>
        <fullName evidence="3">Chemotaxis protein CheA</fullName>
        <ecNumber evidence="2">2.7.13.3</ecNumber>
    </recommendedName>
</protein>
<dbReference type="AlphaFoldDB" id="A0A9D6V0W0"/>